<evidence type="ECO:0000256" key="1">
    <source>
        <dbReference type="SAM" id="MobiDB-lite"/>
    </source>
</evidence>
<feature type="region of interest" description="Disordered" evidence="1">
    <location>
        <begin position="1"/>
        <end position="43"/>
    </location>
</feature>
<comment type="caution">
    <text evidence="2">The sequence shown here is derived from an EMBL/GenBank/DDBJ whole genome shotgun (WGS) entry which is preliminary data.</text>
</comment>
<accession>A0A2I0HWN7</accession>
<feature type="region of interest" description="Disordered" evidence="1">
    <location>
        <begin position="69"/>
        <end position="91"/>
    </location>
</feature>
<feature type="compositionally biased region" description="Polar residues" evidence="1">
    <location>
        <begin position="69"/>
        <end position="78"/>
    </location>
</feature>
<gene>
    <name evidence="2" type="ORF">CRG98_043484</name>
</gene>
<protein>
    <submittedName>
        <fullName evidence="2">Uncharacterized protein</fullName>
    </submittedName>
</protein>
<sequence>MNLLGTGLWAPAGKGPGGPMINVKPSETQSCNTRRRPRSLRPTQWPPVEAIAVTVSTLDVSNLHGMTISSNSRLQSHPQAAEPPTGGLPANFQALQADLDQEVLNALPPDTREKVQAMIRRLEDATVKVVSEEAYGTEG</sequence>
<name>A0A2I0HWN7_PUNGR</name>
<dbReference type="Proteomes" id="UP000233551">
    <property type="component" value="Unassembled WGS sequence"/>
</dbReference>
<dbReference type="EMBL" id="PGOL01005012">
    <property type="protein sequence ID" value="PKI36115.1"/>
    <property type="molecule type" value="Genomic_DNA"/>
</dbReference>
<evidence type="ECO:0000313" key="3">
    <source>
        <dbReference type="Proteomes" id="UP000233551"/>
    </source>
</evidence>
<evidence type="ECO:0000313" key="2">
    <source>
        <dbReference type="EMBL" id="PKI36115.1"/>
    </source>
</evidence>
<proteinExistence type="predicted"/>
<keyword evidence="3" id="KW-1185">Reference proteome</keyword>
<reference evidence="2 3" key="1">
    <citation type="submission" date="2017-11" db="EMBL/GenBank/DDBJ databases">
        <title>De-novo sequencing of pomegranate (Punica granatum L.) genome.</title>
        <authorList>
            <person name="Akparov Z."/>
            <person name="Amiraslanov A."/>
            <person name="Hajiyeva S."/>
            <person name="Abbasov M."/>
            <person name="Kaur K."/>
            <person name="Hamwieh A."/>
            <person name="Solovyev V."/>
            <person name="Salamov A."/>
            <person name="Braich B."/>
            <person name="Kosarev P."/>
            <person name="Mahmoud A."/>
            <person name="Hajiyev E."/>
            <person name="Babayeva S."/>
            <person name="Izzatullayeva V."/>
            <person name="Mammadov A."/>
            <person name="Mammadov A."/>
            <person name="Sharifova S."/>
            <person name="Ojaghi J."/>
            <person name="Eynullazada K."/>
            <person name="Bayramov B."/>
            <person name="Abdulazimova A."/>
            <person name="Shahmuradov I."/>
        </authorList>
    </citation>
    <scope>NUCLEOTIDE SEQUENCE [LARGE SCALE GENOMIC DNA]</scope>
    <source>
        <strain evidence="3">cv. AG2017</strain>
        <tissue evidence="2">Leaf</tissue>
    </source>
</reference>
<dbReference type="AlphaFoldDB" id="A0A2I0HWN7"/>
<organism evidence="2 3">
    <name type="scientific">Punica granatum</name>
    <name type="common">Pomegranate</name>
    <dbReference type="NCBI Taxonomy" id="22663"/>
    <lineage>
        <taxon>Eukaryota</taxon>
        <taxon>Viridiplantae</taxon>
        <taxon>Streptophyta</taxon>
        <taxon>Embryophyta</taxon>
        <taxon>Tracheophyta</taxon>
        <taxon>Spermatophyta</taxon>
        <taxon>Magnoliopsida</taxon>
        <taxon>eudicotyledons</taxon>
        <taxon>Gunneridae</taxon>
        <taxon>Pentapetalae</taxon>
        <taxon>rosids</taxon>
        <taxon>malvids</taxon>
        <taxon>Myrtales</taxon>
        <taxon>Lythraceae</taxon>
        <taxon>Punica</taxon>
    </lineage>
</organism>